<dbReference type="InterPro" id="IPR006059">
    <property type="entry name" value="SBP"/>
</dbReference>
<dbReference type="Gene3D" id="3.40.190.10">
    <property type="entry name" value="Periplasmic binding protein-like II"/>
    <property type="match status" value="2"/>
</dbReference>
<evidence type="ECO:0000313" key="4">
    <source>
        <dbReference type="Proteomes" id="UP000256977"/>
    </source>
</evidence>
<dbReference type="Pfam" id="PF01547">
    <property type="entry name" value="SBP_bac_1"/>
    <property type="match status" value="1"/>
</dbReference>
<keyword evidence="2" id="KW-0732">Signal</keyword>
<dbReference type="AlphaFoldDB" id="A0A3D9IXJ3"/>
<reference evidence="3 4" key="1">
    <citation type="submission" date="2018-07" db="EMBL/GenBank/DDBJ databases">
        <title>Genomic Encyclopedia of Type Strains, Phase III (KMG-III): the genomes of soil and plant-associated and newly described type strains.</title>
        <authorList>
            <person name="Whitman W."/>
        </authorList>
    </citation>
    <scope>NUCLEOTIDE SEQUENCE [LARGE SCALE GENOMIC DNA]</scope>
    <source>
        <strain evidence="3 4">CECT 7287</strain>
    </source>
</reference>
<evidence type="ECO:0000256" key="2">
    <source>
        <dbReference type="SAM" id="SignalP"/>
    </source>
</evidence>
<name>A0A3D9IXJ3_9BACL</name>
<feature type="signal peptide" evidence="2">
    <location>
        <begin position="1"/>
        <end position="21"/>
    </location>
</feature>
<dbReference type="RefSeq" id="WP_116062753.1">
    <property type="nucleotide sequence ID" value="NZ_QRDZ01000018.1"/>
</dbReference>
<protein>
    <submittedName>
        <fullName evidence="3">ABC-type glycerol-3-phosphate transport system substrate-binding protein</fullName>
    </submittedName>
</protein>
<proteinExistence type="predicted"/>
<organism evidence="3 4">
    <name type="scientific">Cohnella phaseoli</name>
    <dbReference type="NCBI Taxonomy" id="456490"/>
    <lineage>
        <taxon>Bacteria</taxon>
        <taxon>Bacillati</taxon>
        <taxon>Bacillota</taxon>
        <taxon>Bacilli</taxon>
        <taxon>Bacillales</taxon>
        <taxon>Paenibacillaceae</taxon>
        <taxon>Cohnella</taxon>
    </lineage>
</organism>
<dbReference type="SUPFAM" id="SSF53850">
    <property type="entry name" value="Periplasmic binding protein-like II"/>
    <property type="match status" value="1"/>
</dbReference>
<gene>
    <name evidence="3" type="ORF">DFP98_118152</name>
</gene>
<dbReference type="OrthoDB" id="2752887at2"/>
<dbReference type="EMBL" id="QRDZ01000018">
    <property type="protein sequence ID" value="RED66528.1"/>
    <property type="molecule type" value="Genomic_DNA"/>
</dbReference>
<evidence type="ECO:0000313" key="3">
    <source>
        <dbReference type="EMBL" id="RED66528.1"/>
    </source>
</evidence>
<dbReference type="PANTHER" id="PTHR43649:SF12">
    <property type="entry name" value="DIACETYLCHITOBIOSE BINDING PROTEIN DASA"/>
    <property type="match status" value="1"/>
</dbReference>
<accession>A0A3D9IXJ3</accession>
<feature type="compositionally biased region" description="Low complexity" evidence="1">
    <location>
        <begin position="35"/>
        <end position="56"/>
    </location>
</feature>
<dbReference type="PROSITE" id="PS51257">
    <property type="entry name" value="PROKAR_LIPOPROTEIN"/>
    <property type="match status" value="1"/>
</dbReference>
<feature type="region of interest" description="Disordered" evidence="1">
    <location>
        <begin position="28"/>
        <end position="58"/>
    </location>
</feature>
<dbReference type="PANTHER" id="PTHR43649">
    <property type="entry name" value="ARABINOSE-BINDING PROTEIN-RELATED"/>
    <property type="match status" value="1"/>
</dbReference>
<dbReference type="InterPro" id="IPR050490">
    <property type="entry name" value="Bact_solute-bd_prot1"/>
</dbReference>
<comment type="caution">
    <text evidence="3">The sequence shown here is derived from an EMBL/GenBank/DDBJ whole genome shotgun (WGS) entry which is preliminary data.</text>
</comment>
<evidence type="ECO:0000256" key="1">
    <source>
        <dbReference type="SAM" id="MobiDB-lite"/>
    </source>
</evidence>
<dbReference type="Proteomes" id="UP000256977">
    <property type="component" value="Unassembled WGS sequence"/>
</dbReference>
<feature type="chain" id="PRO_5038852021" evidence="2">
    <location>
        <begin position="22"/>
        <end position="566"/>
    </location>
</feature>
<keyword evidence="4" id="KW-1185">Reference proteome</keyword>
<sequence length="566" mass="63317">MKVRKLSSALLATSLALTAILAGCSGKGEDGNKGAASPSPTSSATSPSASQPASEEAAPDIWQVGSEPLEFSVYHHYGWSDAPEWESTPFGRYAKEKLQVTMTPIKASGNHEQKLTTMIADGKLPDVIWGDRGANVERLREAGMLVPLDDYVEKYPNLKKWLNSEVLNMLRSPADGKLYMFPNWYNDEPFGNAGYLVNKKIYDELGAPSLETTDDLYDYLKKVKEKYKDVIPFEPHLAKDLHGIGLLYTAFEENALYWYLGNQMRAIPRGDKLTSVLTDPAFRESQKYVAKLYREGLMAQDAMTQTLDHIKEKVTSGRVAVYAASSPTENGMLAQIELEKQGHPGYFMTWPIHKAGLDRNKIFPGSYSTLGWNAAVITTSAKDPEKVFAFLDWMTGSEGHAILHYGPEGEMWQGFDDEGYPNFTDKLDVKKAAEIEAENQDVWWVGNAKLNDRGKIKAQGQLPPEEQSWISKVQSEVSWKTQADHTEFSNLTPDPDSPEGYARQAVDDIFNEVLARTLTAKNDAEVDQILDKAQKDAEAAGYDMLLEWKTEQWHKNQEIMSGKFNQ</sequence>